<dbReference type="RefSeq" id="XP_001879697.1">
    <property type="nucleotide sequence ID" value="XM_001879662.1"/>
</dbReference>
<feature type="region of interest" description="Disordered" evidence="1">
    <location>
        <begin position="1"/>
        <end position="67"/>
    </location>
</feature>
<keyword evidence="3" id="KW-1185">Reference proteome</keyword>
<dbReference type="EMBL" id="DS547099">
    <property type="protein sequence ID" value="EDR09348.1"/>
    <property type="molecule type" value="Genomic_DNA"/>
</dbReference>
<dbReference type="GeneID" id="6075329"/>
<feature type="compositionally biased region" description="Basic residues" evidence="1">
    <location>
        <begin position="381"/>
        <end position="390"/>
    </location>
</feature>
<dbReference type="HOGENOM" id="CLU_696518_0_0_1"/>
<proteinExistence type="predicted"/>
<dbReference type="InParanoid" id="B0D773"/>
<evidence type="ECO:0000313" key="3">
    <source>
        <dbReference type="Proteomes" id="UP000001194"/>
    </source>
</evidence>
<feature type="compositionally biased region" description="Basic and acidic residues" evidence="1">
    <location>
        <begin position="1"/>
        <end position="21"/>
    </location>
</feature>
<feature type="compositionally biased region" description="Polar residues" evidence="1">
    <location>
        <begin position="55"/>
        <end position="67"/>
    </location>
</feature>
<evidence type="ECO:0000313" key="2">
    <source>
        <dbReference type="EMBL" id="EDR09348.1"/>
    </source>
</evidence>
<dbReference type="AlphaFoldDB" id="B0D773"/>
<organism evidence="3">
    <name type="scientific">Laccaria bicolor (strain S238N-H82 / ATCC MYA-4686)</name>
    <name type="common">Bicoloured deceiver</name>
    <name type="synonym">Laccaria laccata var. bicolor</name>
    <dbReference type="NCBI Taxonomy" id="486041"/>
    <lineage>
        <taxon>Eukaryota</taxon>
        <taxon>Fungi</taxon>
        <taxon>Dikarya</taxon>
        <taxon>Basidiomycota</taxon>
        <taxon>Agaricomycotina</taxon>
        <taxon>Agaricomycetes</taxon>
        <taxon>Agaricomycetidae</taxon>
        <taxon>Agaricales</taxon>
        <taxon>Agaricineae</taxon>
        <taxon>Hydnangiaceae</taxon>
        <taxon>Laccaria</taxon>
    </lineage>
</organism>
<feature type="region of interest" description="Disordered" evidence="1">
    <location>
        <begin position="354"/>
        <end position="396"/>
    </location>
</feature>
<evidence type="ECO:0000256" key="1">
    <source>
        <dbReference type="SAM" id="MobiDB-lite"/>
    </source>
</evidence>
<reference evidence="2 3" key="1">
    <citation type="journal article" date="2008" name="Nature">
        <title>The genome of Laccaria bicolor provides insights into mycorrhizal symbiosis.</title>
        <authorList>
            <person name="Martin F."/>
            <person name="Aerts A."/>
            <person name="Ahren D."/>
            <person name="Brun A."/>
            <person name="Danchin E.G.J."/>
            <person name="Duchaussoy F."/>
            <person name="Gibon J."/>
            <person name="Kohler A."/>
            <person name="Lindquist E."/>
            <person name="Pereda V."/>
            <person name="Salamov A."/>
            <person name="Shapiro H.J."/>
            <person name="Wuyts J."/>
            <person name="Blaudez D."/>
            <person name="Buee M."/>
            <person name="Brokstein P."/>
            <person name="Canbaeck B."/>
            <person name="Cohen D."/>
            <person name="Courty P.E."/>
            <person name="Coutinho P.M."/>
            <person name="Delaruelle C."/>
            <person name="Detter J.C."/>
            <person name="Deveau A."/>
            <person name="DiFazio S."/>
            <person name="Duplessis S."/>
            <person name="Fraissinet-Tachet L."/>
            <person name="Lucic E."/>
            <person name="Frey-Klett P."/>
            <person name="Fourrey C."/>
            <person name="Feussner I."/>
            <person name="Gay G."/>
            <person name="Grimwood J."/>
            <person name="Hoegger P.J."/>
            <person name="Jain P."/>
            <person name="Kilaru S."/>
            <person name="Labbe J."/>
            <person name="Lin Y.C."/>
            <person name="Legue V."/>
            <person name="Le Tacon F."/>
            <person name="Marmeisse R."/>
            <person name="Melayah D."/>
            <person name="Montanini B."/>
            <person name="Muratet M."/>
            <person name="Nehls U."/>
            <person name="Niculita-Hirzel H."/>
            <person name="Oudot-Le Secq M.P."/>
            <person name="Peter M."/>
            <person name="Quesneville H."/>
            <person name="Rajashekar B."/>
            <person name="Reich M."/>
            <person name="Rouhier N."/>
            <person name="Schmutz J."/>
            <person name="Yin T."/>
            <person name="Chalot M."/>
            <person name="Henrissat B."/>
            <person name="Kuees U."/>
            <person name="Lucas S."/>
            <person name="Van de Peer Y."/>
            <person name="Podila G.K."/>
            <person name="Polle A."/>
            <person name="Pukkila P.J."/>
            <person name="Richardson P.M."/>
            <person name="Rouze P."/>
            <person name="Sanders I.R."/>
            <person name="Stajich J.E."/>
            <person name="Tunlid A."/>
            <person name="Tuskan G."/>
            <person name="Grigoriev I.V."/>
        </authorList>
    </citation>
    <scope>NUCLEOTIDE SEQUENCE [LARGE SCALE GENOMIC DNA]</scope>
    <source>
        <strain evidence="3">S238N-H82 / ATCC MYA-4686</strain>
    </source>
</reference>
<feature type="region of interest" description="Disordered" evidence="1">
    <location>
        <begin position="98"/>
        <end position="117"/>
    </location>
</feature>
<dbReference type="KEGG" id="lbc:LACBIDRAFT_326071"/>
<name>B0D773_LACBS</name>
<protein>
    <submittedName>
        <fullName evidence="2">Predicted protein</fullName>
    </submittedName>
</protein>
<gene>
    <name evidence="2" type="ORF">LACBIDRAFT_326071</name>
</gene>
<dbReference type="Proteomes" id="UP000001194">
    <property type="component" value="Unassembled WGS sequence"/>
</dbReference>
<sequence length="396" mass="42750">MDPKTDDIRKEAPVPRPEDLPLIRGPPLPVPGNNGDDDNDNDWYYPDLDFGAPQVNDTGDTTEQLPKSATTLPAAPVVESRTTAIGTTMNSTIERMDASPHTVQPPVEPLKPRRSDDEVSLGAEDSTAEAMGPQIAVDTPVMDAVMDEREAVIEDPLEFATSCLMIYGVPLAEGFESMQTRVSSIATQLHLFLPPALPLQPVNYIAVLEIEGLLILQSASATTVPSAPAALNLPHGALLPFGANIAFMWSPSGNTLSPVLLQGNGTVLPYQMPLSGPTPIPSIPLSSRLLDLHDLSSRLSDTPRVSLADRLEVAGSMDMELPSFFVPMTVDDPHLAAVSDMMANAGPLVLDPVQYDNPWRPGDPVDEEEVEDKSMEEVTWKKTKQGRRSGQKIQDI</sequence>
<accession>B0D773</accession>